<dbReference type="InterPro" id="IPR011990">
    <property type="entry name" value="TPR-like_helical_dom_sf"/>
</dbReference>
<dbReference type="InterPro" id="IPR019412">
    <property type="entry name" value="IML2/TPR_39"/>
</dbReference>
<dbReference type="Pfam" id="PF13432">
    <property type="entry name" value="TPR_16"/>
    <property type="match status" value="1"/>
</dbReference>
<reference evidence="1" key="1">
    <citation type="journal article" date="2005" name="Environ. Microbiol.">
        <title>Genetic and functional properties of uncultivated thermophilic crenarchaeotes from a subsurface gold mine as revealed by analysis of genome fragments.</title>
        <authorList>
            <person name="Nunoura T."/>
            <person name="Hirayama H."/>
            <person name="Takami H."/>
            <person name="Oida H."/>
            <person name="Nishi S."/>
            <person name="Shimamura S."/>
            <person name="Suzuki Y."/>
            <person name="Inagaki F."/>
            <person name="Takai K."/>
            <person name="Nealson K.H."/>
            <person name="Horikoshi K."/>
        </authorList>
    </citation>
    <scope>NUCLEOTIDE SEQUENCE</scope>
</reference>
<dbReference type="Gene3D" id="1.25.40.10">
    <property type="entry name" value="Tetratricopeptide repeat domain"/>
    <property type="match status" value="2"/>
</dbReference>
<dbReference type="EMBL" id="AP011639">
    <property type="protein sequence ID" value="BAL52783.1"/>
    <property type="molecule type" value="Genomic_DNA"/>
</dbReference>
<evidence type="ECO:0000313" key="1">
    <source>
        <dbReference type="EMBL" id="BAL52783.1"/>
    </source>
</evidence>
<dbReference type="AlphaFoldDB" id="H5S9E7"/>
<accession>H5S9E7</accession>
<gene>
    <name evidence="1" type="ORF">HGMM_F03C01C24</name>
</gene>
<protein>
    <submittedName>
        <fullName evidence="1">Tetratricopeptide repeat domain protein</fullName>
    </submittedName>
</protein>
<organism evidence="1">
    <name type="scientific">uncultured Acidobacteriota bacterium</name>
    <dbReference type="NCBI Taxonomy" id="171953"/>
    <lineage>
        <taxon>Bacteria</taxon>
        <taxon>Pseudomonadati</taxon>
        <taxon>Acidobacteriota</taxon>
        <taxon>environmental samples</taxon>
    </lineage>
</organism>
<proteinExistence type="predicted"/>
<name>H5S9E7_9BACT</name>
<dbReference type="Pfam" id="PF10300">
    <property type="entry name" value="Iml2-TPR_39"/>
    <property type="match status" value="1"/>
</dbReference>
<dbReference type="SUPFAM" id="SSF48452">
    <property type="entry name" value="TPR-like"/>
    <property type="match status" value="2"/>
</dbReference>
<sequence length="414" mass="47439">MVIGMRARIIGAALLLVLAPMRGFLEAMGRRAVATPSSALGVVQESASFEALRRAGFEAFYNLDYEQARRYFERLTADFPEHPAGYLYLATHAWIDWLNRTRRLQTGIYINPAFYAQSEERADEEHERRFRAYIERAIEKAEARLRADEADVEARYFLGAAYAVLAGYEATVLRKFFSALRNGFRAVKEHREVLRRDPQFADALLTVGLYEYIVGSLPLAVKILVALGGIRGSRERGIEQLEEAARSGKYVADDARTLLIAVYYREGRFSDALRVLDELIARYPRNYLFGLERANLLMRIGERAEAVGAFEALLAQPAYRENHDLIRYQYAEALFQSGYKQAALHHFRRLVAMEDAHADLKTLAHLRIGQILDLRGERRAAQAQYQLVLRRENVLGAHEQARRYLRRPYSETAR</sequence>
<reference evidence="1" key="2">
    <citation type="journal article" date="2012" name="PLoS ONE">
        <title>A Deeply Branching Thermophilic Bacterium with an Ancient Acetyl-CoA Pathway Dominates a Subsurface Ecosystem.</title>
        <authorList>
            <person name="Takami H."/>
            <person name="Noguchi H."/>
            <person name="Takaki Y."/>
            <person name="Uchiyama I."/>
            <person name="Toyoda A."/>
            <person name="Nishi S."/>
            <person name="Chee G.-J."/>
            <person name="Arai W."/>
            <person name="Nunoura T."/>
            <person name="Itoh T."/>
            <person name="Hattori M."/>
            <person name="Takai K."/>
        </authorList>
    </citation>
    <scope>NUCLEOTIDE SEQUENCE</scope>
</reference>